<keyword evidence="5 10" id="KW-0812">Transmembrane</keyword>
<dbReference type="GO" id="GO:0006811">
    <property type="term" value="P:monoatomic ion transport"/>
    <property type="evidence" value="ECO:0007669"/>
    <property type="project" value="UniProtKB-KW"/>
</dbReference>
<keyword evidence="3" id="KW-0050">Antiport</keyword>
<feature type="transmembrane region" description="Helical" evidence="10">
    <location>
        <begin position="208"/>
        <end position="227"/>
    </location>
</feature>
<organism evidence="11 12">
    <name type="scientific">Microvirgula aerodenitrificans</name>
    <dbReference type="NCBI Taxonomy" id="57480"/>
    <lineage>
        <taxon>Bacteria</taxon>
        <taxon>Pseudomonadati</taxon>
        <taxon>Pseudomonadota</taxon>
        <taxon>Betaproteobacteria</taxon>
        <taxon>Neisseriales</taxon>
        <taxon>Aquaspirillaceae</taxon>
        <taxon>Microvirgula</taxon>
    </lineage>
</organism>
<keyword evidence="2" id="KW-0813">Transport</keyword>
<dbReference type="CDD" id="cd13131">
    <property type="entry name" value="MATE_NorM_like"/>
    <property type="match status" value="1"/>
</dbReference>
<dbReference type="KEGG" id="maer:DAI18_02290"/>
<sequence>MRIATLFSRRHEARAEASALTRLAVPMMIAQMAQVATGFVDTVMAGQVSANDLAAVSIGSSILITVFITLSGVMVALNPVVAHHIGARAPEKIGPSVRQGIWLALALGLFGMAILFGMQPFLGAHLGLDAAVTDKVNGFLTGAGLGVPGVLLYRALHAYSSSVNRTKPIMIVSLCALALNIPLNYILIHGLFGFPELGGAGCGWATGAVFWFSFIALAIHTRLAAAYRPYRLWQRFERPDPAQQRQLLRIGAPVAFSYFLEVSAFTFVALAIAKLGAVTVSGHQVVINFSSLIYMIPQSLATALTVRVGQALGHQDPQAARFRSGVGMVVALLCACATSLCVLLLREPIAAMYSNDARVVALAASLLLFAAVFQLSDAAQTAAAGALRGYKVTARPMAVHLVAFWGVGLAGGAWLGLGHGVVLGLERPMGAHGFWLALTISLTLAAILLSWMLARVSHDALPAPGHLQKVSA</sequence>
<evidence type="ECO:0000256" key="7">
    <source>
        <dbReference type="ARBA" id="ARBA00023065"/>
    </source>
</evidence>
<dbReference type="NCBIfam" id="TIGR00797">
    <property type="entry name" value="matE"/>
    <property type="match status" value="1"/>
</dbReference>
<evidence type="ECO:0000313" key="11">
    <source>
        <dbReference type="EMBL" id="AVY93002.1"/>
    </source>
</evidence>
<dbReference type="AlphaFoldDB" id="A0A2S0P6N3"/>
<dbReference type="STRING" id="1122240.GCA_000620105_03052"/>
<evidence type="ECO:0000256" key="4">
    <source>
        <dbReference type="ARBA" id="ARBA00022475"/>
    </source>
</evidence>
<feature type="transmembrane region" description="Helical" evidence="10">
    <location>
        <begin position="138"/>
        <end position="156"/>
    </location>
</feature>
<feature type="transmembrane region" description="Helical" evidence="10">
    <location>
        <begin position="101"/>
        <end position="118"/>
    </location>
</feature>
<feature type="transmembrane region" description="Helical" evidence="10">
    <location>
        <begin position="20"/>
        <end position="40"/>
    </location>
</feature>
<dbReference type="RefSeq" id="WP_107888665.1">
    <property type="nucleotide sequence ID" value="NZ_CP028519.1"/>
</dbReference>
<feature type="transmembrane region" description="Helical" evidence="10">
    <location>
        <begin position="60"/>
        <end position="81"/>
    </location>
</feature>
<feature type="transmembrane region" description="Helical" evidence="10">
    <location>
        <begin position="357"/>
        <end position="376"/>
    </location>
</feature>
<accession>A0A2S0P6N3</accession>
<feature type="transmembrane region" description="Helical" evidence="10">
    <location>
        <begin position="434"/>
        <end position="454"/>
    </location>
</feature>
<evidence type="ECO:0000256" key="9">
    <source>
        <dbReference type="ARBA" id="ARBA00031636"/>
    </source>
</evidence>
<feature type="transmembrane region" description="Helical" evidence="10">
    <location>
        <begin position="397"/>
        <end position="422"/>
    </location>
</feature>
<feature type="transmembrane region" description="Helical" evidence="10">
    <location>
        <begin position="326"/>
        <end position="345"/>
    </location>
</feature>
<dbReference type="GO" id="GO:0042910">
    <property type="term" value="F:xenobiotic transmembrane transporter activity"/>
    <property type="evidence" value="ECO:0007669"/>
    <property type="project" value="InterPro"/>
</dbReference>
<feature type="transmembrane region" description="Helical" evidence="10">
    <location>
        <begin position="247"/>
        <end position="273"/>
    </location>
</feature>
<dbReference type="Proteomes" id="UP000244173">
    <property type="component" value="Chromosome"/>
</dbReference>
<dbReference type="InterPro" id="IPR050222">
    <property type="entry name" value="MATE_MdtK"/>
</dbReference>
<dbReference type="GO" id="GO:0005886">
    <property type="term" value="C:plasma membrane"/>
    <property type="evidence" value="ECO:0007669"/>
    <property type="project" value="UniProtKB-SubCell"/>
</dbReference>
<evidence type="ECO:0000256" key="3">
    <source>
        <dbReference type="ARBA" id="ARBA00022449"/>
    </source>
</evidence>
<dbReference type="PANTHER" id="PTHR43298:SF2">
    <property type="entry name" value="FMN_FAD EXPORTER YEEO-RELATED"/>
    <property type="match status" value="1"/>
</dbReference>
<keyword evidence="6 10" id="KW-1133">Transmembrane helix</keyword>
<keyword evidence="12" id="KW-1185">Reference proteome</keyword>
<feature type="transmembrane region" description="Helical" evidence="10">
    <location>
        <begin position="168"/>
        <end position="188"/>
    </location>
</feature>
<keyword evidence="4" id="KW-1003">Cell membrane</keyword>
<dbReference type="InterPro" id="IPR048279">
    <property type="entry name" value="MdtK-like"/>
</dbReference>
<evidence type="ECO:0000313" key="12">
    <source>
        <dbReference type="Proteomes" id="UP000244173"/>
    </source>
</evidence>
<dbReference type="Pfam" id="PF01554">
    <property type="entry name" value="MatE"/>
    <property type="match status" value="2"/>
</dbReference>
<evidence type="ECO:0000256" key="6">
    <source>
        <dbReference type="ARBA" id="ARBA00022989"/>
    </source>
</evidence>
<keyword evidence="7" id="KW-0406">Ion transport</keyword>
<dbReference type="InterPro" id="IPR002528">
    <property type="entry name" value="MATE_fam"/>
</dbReference>
<dbReference type="PANTHER" id="PTHR43298">
    <property type="entry name" value="MULTIDRUG RESISTANCE PROTEIN NORM-RELATED"/>
    <property type="match status" value="1"/>
</dbReference>
<comment type="subcellular location">
    <subcellularLocation>
        <location evidence="1">Cell inner membrane</location>
        <topology evidence="1">Multi-pass membrane protein</topology>
    </subcellularLocation>
</comment>
<proteinExistence type="predicted"/>
<reference evidence="11 12" key="1">
    <citation type="submission" date="2018-04" db="EMBL/GenBank/DDBJ databases">
        <title>Denitrifier Microvirgula.</title>
        <authorList>
            <person name="Anderson E."/>
            <person name="Jang J."/>
            <person name="Ishii S."/>
        </authorList>
    </citation>
    <scope>NUCLEOTIDE SEQUENCE [LARGE SCALE GENOMIC DNA]</scope>
    <source>
        <strain evidence="11 12">BE2.4</strain>
    </source>
</reference>
<dbReference type="PIRSF" id="PIRSF006603">
    <property type="entry name" value="DinF"/>
    <property type="match status" value="1"/>
</dbReference>
<name>A0A2S0P6N3_9NEIS</name>
<evidence type="ECO:0000256" key="2">
    <source>
        <dbReference type="ARBA" id="ARBA00022448"/>
    </source>
</evidence>
<protein>
    <recommendedName>
        <fullName evidence="9">Multidrug-efflux transporter</fullName>
    </recommendedName>
</protein>
<evidence type="ECO:0000256" key="5">
    <source>
        <dbReference type="ARBA" id="ARBA00022692"/>
    </source>
</evidence>
<evidence type="ECO:0000256" key="10">
    <source>
        <dbReference type="SAM" id="Phobius"/>
    </source>
</evidence>
<keyword evidence="8 10" id="KW-0472">Membrane</keyword>
<gene>
    <name evidence="11" type="ORF">DAI18_02290</name>
</gene>
<dbReference type="GO" id="GO:0015297">
    <property type="term" value="F:antiporter activity"/>
    <property type="evidence" value="ECO:0007669"/>
    <property type="project" value="UniProtKB-KW"/>
</dbReference>
<dbReference type="EMBL" id="CP028519">
    <property type="protein sequence ID" value="AVY93002.1"/>
    <property type="molecule type" value="Genomic_DNA"/>
</dbReference>
<evidence type="ECO:0000256" key="8">
    <source>
        <dbReference type="ARBA" id="ARBA00023136"/>
    </source>
</evidence>
<dbReference type="OrthoDB" id="9780160at2"/>
<evidence type="ECO:0000256" key="1">
    <source>
        <dbReference type="ARBA" id="ARBA00004429"/>
    </source>
</evidence>